<dbReference type="SUPFAM" id="SSF56954">
    <property type="entry name" value="Outer membrane efflux proteins (OEP)"/>
    <property type="match status" value="1"/>
</dbReference>
<dbReference type="InterPro" id="IPR010131">
    <property type="entry name" value="MdtP/NodT-like"/>
</dbReference>
<comment type="similarity">
    <text evidence="1">Belongs to the outer membrane factor (OMF) (TC 1.B.17) family.</text>
</comment>
<comment type="caution">
    <text evidence="3">The sequence shown here is derived from an EMBL/GenBank/DDBJ whole genome shotgun (WGS) entry which is preliminary data.</text>
</comment>
<reference evidence="3 4" key="1">
    <citation type="journal article" date="2014" name="Int. J. Syst. Evol. Microbiol.">
        <title>Fulvimonas yonginensis sp. nov., isolated from greenhouse soil, and emended description of the genus Fulvimonas.</title>
        <authorList>
            <person name="Ahn J.H."/>
            <person name="Kim S.J."/>
            <person name="Weon H.Y."/>
            <person name="Hong S.B."/>
            <person name="Seok S.J."/>
            <person name="Kwon S.W."/>
        </authorList>
    </citation>
    <scope>NUCLEOTIDE SEQUENCE [LARGE SCALE GENOMIC DNA]</scope>
    <source>
        <strain evidence="3 4">KACC 16952</strain>
    </source>
</reference>
<dbReference type="Gene3D" id="2.20.200.10">
    <property type="entry name" value="Outer membrane efflux proteins (OEP)"/>
    <property type="match status" value="1"/>
</dbReference>
<dbReference type="InterPro" id="IPR003423">
    <property type="entry name" value="OMP_efflux"/>
</dbReference>
<feature type="signal peptide" evidence="2">
    <location>
        <begin position="1"/>
        <end position="18"/>
    </location>
</feature>
<dbReference type="RefSeq" id="WP_336808023.1">
    <property type="nucleotide sequence ID" value="NZ_JBBBNY010000008.1"/>
</dbReference>
<dbReference type="PROSITE" id="PS51257">
    <property type="entry name" value="PROKAR_LIPOPROTEIN"/>
    <property type="match status" value="1"/>
</dbReference>
<organism evidence="3 4">
    <name type="scientific">Fulvimonas yonginensis</name>
    <dbReference type="NCBI Taxonomy" id="1495200"/>
    <lineage>
        <taxon>Bacteria</taxon>
        <taxon>Pseudomonadati</taxon>
        <taxon>Pseudomonadota</taxon>
        <taxon>Gammaproteobacteria</taxon>
        <taxon>Lysobacterales</taxon>
        <taxon>Rhodanobacteraceae</taxon>
        <taxon>Fulvimonas</taxon>
    </lineage>
</organism>
<dbReference type="PANTHER" id="PTHR30203">
    <property type="entry name" value="OUTER MEMBRANE CATION EFFLUX PROTEIN"/>
    <property type="match status" value="1"/>
</dbReference>
<keyword evidence="4" id="KW-1185">Reference proteome</keyword>
<feature type="chain" id="PRO_5047260324" evidence="2">
    <location>
        <begin position="19"/>
        <end position="476"/>
    </location>
</feature>
<proteinExistence type="inferred from homology"/>
<dbReference type="Gene3D" id="1.20.1600.10">
    <property type="entry name" value="Outer membrane efflux proteins (OEP)"/>
    <property type="match status" value="1"/>
</dbReference>
<name>A0ABU8JCU6_9GAMM</name>
<evidence type="ECO:0000256" key="2">
    <source>
        <dbReference type="SAM" id="SignalP"/>
    </source>
</evidence>
<sequence length="476" mass="51759">MRLRIPHRSLGAYPRRMAAALLATALAGCASVDMPALKQPLPDHWRHTAVAAGTRAPTDLHAWWHVFGDRQLDALVDQALAGNLGVAQAREHVLAARALRRAEARRFRPQLRATTIDAIDPDASASFFVAGFDATWELSLFGRGVASRRVARGDVAAADADLRAARLSLVAEVVRDWLDLRAAQQQLATLDAIRDARQREYASLQVRHRLRLASMDEVDRARAALDQAESAQVEPREAVDASAQQLAVLLGRPEPDPEWFRPAAPPSLGGWRLAAAPADLLRSRPDILRAEADVLRAAGEAGLAHANRYPSLALGGSLVWSTNLQTHRRTSDNALFSSGPIIDIPLFDWGIRAAQDHAKRHELQASVLAYRQAVLQAVAETETALGQLQERADDERRCADALDALTQADAVVARRVGLRLASPIDGDESRVAREQAELALIQARARRGLAFVALFKALGGAPLPDERLASQAERPD</sequence>
<keyword evidence="2" id="KW-0732">Signal</keyword>
<dbReference type="Proteomes" id="UP001381174">
    <property type="component" value="Unassembled WGS sequence"/>
</dbReference>
<gene>
    <name evidence="3" type="ORF">WAT24_11550</name>
</gene>
<evidence type="ECO:0000313" key="3">
    <source>
        <dbReference type="EMBL" id="MEI7037393.1"/>
    </source>
</evidence>
<evidence type="ECO:0000313" key="4">
    <source>
        <dbReference type="Proteomes" id="UP001381174"/>
    </source>
</evidence>
<dbReference type="EMBL" id="JBBBNY010000008">
    <property type="protein sequence ID" value="MEI7037393.1"/>
    <property type="molecule type" value="Genomic_DNA"/>
</dbReference>
<evidence type="ECO:0000256" key="1">
    <source>
        <dbReference type="ARBA" id="ARBA00007613"/>
    </source>
</evidence>
<dbReference type="Pfam" id="PF02321">
    <property type="entry name" value="OEP"/>
    <property type="match status" value="2"/>
</dbReference>
<accession>A0ABU8JCU6</accession>
<protein>
    <submittedName>
        <fullName evidence="3">TolC family protein</fullName>
    </submittedName>
</protein>